<dbReference type="InterPro" id="IPR011042">
    <property type="entry name" value="6-blade_b-propeller_TolB-like"/>
</dbReference>
<sequence length="518" mass="55374">MRVSFKGLGAVLCGLTVCLPAGLCAAQSAPLILGVFQGQTDVGAVAPPGTAALDAGRGVYTVSASGANMWSTLDAFHFVWKKASGDVSLTADMTFPSTSGNPDPHRKAVLMFRQTLEADGVYADAAQHGSGMTALQYRRERGATTQDIELNIESPHQIRLEKRGDTITMFLSNHGEPLHQVGASIKLHFDGEFYAGIGVCSHNKDVVETAKFSNVKLEALQPQPESAQPVLYSTLQTIGIEDNFRRAMVVSTGPGKMEAPNWSRDGKTLIFNRDGRIWTIPSEGGTAAILNTGAATNCTGSHGLSPDGKWLAISCSMPGKPETRVYIVPMAGGEPRLLTENPSSYFHSWSPDGKTIAFTRPNHTGGGNIFSIPVDGGTETALTTGAGISDDPDYSADGKWIYFNSDRAGGLMQIWRMRWDGSGAEQVTSDDFNNWTPHPSPDGKSILILSYDKDVKGHPANKDIALRILNSDDGRLRVLVNIVGGSGSDNVPNWAPDGTHLAFVSFQTLPEAGINSKR</sequence>
<evidence type="ECO:0000256" key="2">
    <source>
        <dbReference type="SAM" id="SignalP"/>
    </source>
</evidence>
<accession>A0AAU7DLJ2</accession>
<dbReference type="Gene3D" id="2.120.10.30">
    <property type="entry name" value="TolB, C-terminal domain"/>
    <property type="match status" value="1"/>
</dbReference>
<evidence type="ECO:0000256" key="1">
    <source>
        <dbReference type="ARBA" id="ARBA00009820"/>
    </source>
</evidence>
<keyword evidence="2" id="KW-0732">Signal</keyword>
<dbReference type="Pfam" id="PF07676">
    <property type="entry name" value="PD40"/>
    <property type="match status" value="4"/>
</dbReference>
<dbReference type="EMBL" id="CP121196">
    <property type="protein sequence ID" value="XBH18653.1"/>
    <property type="molecule type" value="Genomic_DNA"/>
</dbReference>
<dbReference type="SUPFAM" id="SSF82171">
    <property type="entry name" value="DPP6 N-terminal domain-like"/>
    <property type="match status" value="1"/>
</dbReference>
<feature type="signal peptide" evidence="2">
    <location>
        <begin position="1"/>
        <end position="25"/>
    </location>
</feature>
<evidence type="ECO:0000313" key="3">
    <source>
        <dbReference type="EMBL" id="XBH18653.1"/>
    </source>
</evidence>
<name>A0AAU7DLJ2_9BACT</name>
<dbReference type="PANTHER" id="PTHR36842">
    <property type="entry name" value="PROTEIN TOLB HOMOLOG"/>
    <property type="match status" value="1"/>
</dbReference>
<organism evidence="3">
    <name type="scientific">Telmatobacter sp. DSM 110680</name>
    <dbReference type="NCBI Taxonomy" id="3036704"/>
    <lineage>
        <taxon>Bacteria</taxon>
        <taxon>Pseudomonadati</taxon>
        <taxon>Acidobacteriota</taxon>
        <taxon>Terriglobia</taxon>
        <taxon>Terriglobales</taxon>
        <taxon>Acidobacteriaceae</taxon>
        <taxon>Telmatobacter</taxon>
    </lineage>
</organism>
<dbReference type="Gene3D" id="2.60.120.200">
    <property type="match status" value="1"/>
</dbReference>
<comment type="similarity">
    <text evidence="1">Belongs to the TolB family.</text>
</comment>
<reference evidence="3" key="1">
    <citation type="submission" date="2023-03" db="EMBL/GenBank/DDBJ databases">
        <title>Edaphobacter sp.</title>
        <authorList>
            <person name="Huber K.J."/>
            <person name="Papendorf J."/>
            <person name="Pilke C."/>
            <person name="Bunk B."/>
            <person name="Sproeer C."/>
            <person name="Pester M."/>
        </authorList>
    </citation>
    <scope>NUCLEOTIDE SEQUENCE</scope>
    <source>
        <strain evidence="3">DSM 110680</strain>
    </source>
</reference>
<evidence type="ECO:0008006" key="4">
    <source>
        <dbReference type="Google" id="ProtNLM"/>
    </source>
</evidence>
<dbReference type="InterPro" id="IPR011659">
    <property type="entry name" value="WD40"/>
</dbReference>
<dbReference type="PANTHER" id="PTHR36842:SF1">
    <property type="entry name" value="PROTEIN TOLB"/>
    <property type="match status" value="1"/>
</dbReference>
<dbReference type="RefSeq" id="WP_348263879.1">
    <property type="nucleotide sequence ID" value="NZ_CP121196.1"/>
</dbReference>
<protein>
    <recommendedName>
        <fullName evidence="4">WD40-like Beta Propeller Repeat</fullName>
    </recommendedName>
</protein>
<gene>
    <name evidence="3" type="ORF">P8935_04795</name>
</gene>
<dbReference type="AlphaFoldDB" id="A0AAU7DLJ2"/>
<feature type="chain" id="PRO_5043526236" description="WD40-like Beta Propeller Repeat" evidence="2">
    <location>
        <begin position="26"/>
        <end position="518"/>
    </location>
</feature>
<proteinExistence type="inferred from homology"/>